<gene>
    <name evidence="1" type="ORF">EI555_009995</name>
</gene>
<accession>A0A4U1EN12</accession>
<feature type="non-terminal residue" evidence="1">
    <location>
        <position position="1"/>
    </location>
</feature>
<dbReference type="Proteomes" id="UP000308365">
    <property type="component" value="Unassembled WGS sequence"/>
</dbReference>
<organism evidence="1 2">
    <name type="scientific">Monodon monoceros</name>
    <name type="common">Narwhal</name>
    <name type="synonym">Ceratodon monodon</name>
    <dbReference type="NCBI Taxonomy" id="40151"/>
    <lineage>
        <taxon>Eukaryota</taxon>
        <taxon>Metazoa</taxon>
        <taxon>Chordata</taxon>
        <taxon>Craniata</taxon>
        <taxon>Vertebrata</taxon>
        <taxon>Euteleostomi</taxon>
        <taxon>Mammalia</taxon>
        <taxon>Eutheria</taxon>
        <taxon>Laurasiatheria</taxon>
        <taxon>Artiodactyla</taxon>
        <taxon>Whippomorpha</taxon>
        <taxon>Cetacea</taxon>
        <taxon>Odontoceti</taxon>
        <taxon>Monodontidae</taxon>
        <taxon>Monodon</taxon>
    </lineage>
</organism>
<sequence>RRAQPVAVPAREVSAASVLFSGIIDLPRCDANSMMGFGKLDFLGHRGNEVYAPQVSSWDDVQAGSPLYDVKLDKGEPIMRAVGWLRRKARLHLLQ</sequence>
<evidence type="ECO:0000313" key="1">
    <source>
        <dbReference type="EMBL" id="TKC37246.1"/>
    </source>
</evidence>
<protein>
    <submittedName>
        <fullName evidence="1">Uncharacterized protein</fullName>
    </submittedName>
</protein>
<evidence type="ECO:0000313" key="2">
    <source>
        <dbReference type="Proteomes" id="UP000308365"/>
    </source>
</evidence>
<dbReference type="AlphaFoldDB" id="A0A4U1EN12"/>
<proteinExistence type="predicted"/>
<dbReference type="EMBL" id="RWIC01001173">
    <property type="protein sequence ID" value="TKC37246.1"/>
    <property type="molecule type" value="Genomic_DNA"/>
</dbReference>
<name>A0A4U1EN12_MONMO</name>
<comment type="caution">
    <text evidence="1">The sequence shown here is derived from an EMBL/GenBank/DDBJ whole genome shotgun (WGS) entry which is preliminary data.</text>
</comment>
<feature type="non-terminal residue" evidence="1">
    <location>
        <position position="95"/>
    </location>
</feature>
<reference evidence="2" key="1">
    <citation type="journal article" date="2019" name="IScience">
        <title>Narwhal Genome Reveals Long-Term Low Genetic Diversity despite Current Large Abundance Size.</title>
        <authorList>
            <person name="Westbury M.V."/>
            <person name="Petersen B."/>
            <person name="Garde E."/>
            <person name="Heide-Jorgensen M.P."/>
            <person name="Lorenzen E.D."/>
        </authorList>
    </citation>
    <scope>NUCLEOTIDE SEQUENCE [LARGE SCALE GENOMIC DNA]</scope>
</reference>